<dbReference type="InterPro" id="IPR003838">
    <property type="entry name" value="ABC3_permease_C"/>
</dbReference>
<feature type="domain" description="ABC3 transporter permease C-terminal" evidence="7">
    <location>
        <begin position="222"/>
        <end position="336"/>
    </location>
</feature>
<feature type="transmembrane region" description="Helical" evidence="6">
    <location>
        <begin position="318"/>
        <end position="342"/>
    </location>
</feature>
<evidence type="ECO:0000313" key="10">
    <source>
        <dbReference type="Proteomes" id="UP001470809"/>
    </source>
</evidence>
<keyword evidence="3 6" id="KW-0812">Transmembrane</keyword>
<evidence type="ECO:0000256" key="3">
    <source>
        <dbReference type="ARBA" id="ARBA00022692"/>
    </source>
</evidence>
<evidence type="ECO:0000256" key="2">
    <source>
        <dbReference type="ARBA" id="ARBA00022475"/>
    </source>
</evidence>
<feature type="transmembrane region" description="Helical" evidence="6">
    <location>
        <begin position="389"/>
        <end position="410"/>
    </location>
</feature>
<dbReference type="GO" id="GO:0005886">
    <property type="term" value="C:plasma membrane"/>
    <property type="evidence" value="ECO:0007669"/>
    <property type="project" value="UniProtKB-SubCell"/>
</dbReference>
<gene>
    <name evidence="9" type="ORF">AABB31_09275</name>
</gene>
<evidence type="ECO:0000256" key="6">
    <source>
        <dbReference type="SAM" id="Phobius"/>
    </source>
</evidence>
<dbReference type="AlphaFoldDB" id="A0AAN0MDH4"/>
<keyword evidence="4 6" id="KW-1133">Transmembrane helix</keyword>
<evidence type="ECO:0000313" key="9">
    <source>
        <dbReference type="EMBL" id="WZU69028.1"/>
    </source>
</evidence>
<feature type="transmembrane region" description="Helical" evidence="6">
    <location>
        <begin position="363"/>
        <end position="383"/>
    </location>
</feature>
<evidence type="ECO:0000256" key="5">
    <source>
        <dbReference type="ARBA" id="ARBA00023136"/>
    </source>
</evidence>
<reference evidence="10" key="1">
    <citation type="submission" date="2024-04" db="EMBL/GenBank/DDBJ databases">
        <title>Phylogenomic analyses of a clade within the roseobacter group suggest taxonomic reassignments of species of the genera Aestuariivita, Citreicella, Loktanella, Nautella, Pelagibaca, Ruegeria, Thalassobius, Thiobacimonas and Tropicibacter, and the proposal o.</title>
        <authorList>
            <person name="Jeon C.O."/>
        </authorList>
    </citation>
    <scope>NUCLEOTIDE SEQUENCE [LARGE SCALE GENOMIC DNA]</scope>
    <source>
        <strain evidence="10">SS1-5</strain>
    </source>
</reference>
<feature type="transmembrane region" description="Helical" evidence="6">
    <location>
        <begin position="709"/>
        <end position="736"/>
    </location>
</feature>
<dbReference type="EMBL" id="CP151767">
    <property type="protein sequence ID" value="WZU69028.1"/>
    <property type="molecule type" value="Genomic_DNA"/>
</dbReference>
<dbReference type="KEGG" id="yrh:AABB31_09275"/>
<organism evidence="9 10">
    <name type="scientific">Yoonia rhodophyticola</name>
    <dbReference type="NCBI Taxonomy" id="3137370"/>
    <lineage>
        <taxon>Bacteria</taxon>
        <taxon>Pseudomonadati</taxon>
        <taxon>Pseudomonadota</taxon>
        <taxon>Alphaproteobacteria</taxon>
        <taxon>Rhodobacterales</taxon>
        <taxon>Paracoccaceae</taxon>
        <taxon>Yoonia</taxon>
    </lineage>
</organism>
<dbReference type="PANTHER" id="PTHR30287:SF2">
    <property type="entry name" value="BLL1001 PROTEIN"/>
    <property type="match status" value="1"/>
</dbReference>
<accession>A0AAN0MDH4</accession>
<dbReference type="Pfam" id="PF12704">
    <property type="entry name" value="MacB_PCD"/>
    <property type="match status" value="1"/>
</dbReference>
<sequence>MNRTILKALLSHWWRNPLQLFTLLTGLALATALWSGVQAVNAEARASYDAAAATLGEGQYDRLVRSDGTPLAQSTYIALRRAGWLVSPVVEGRYNGVRIIGIDPLTAPSGIGPVDMAAGTDVQSFLTGAGQLFANAETAQRLGDLDVMISTDAAPGTAVTDIGVAQRLLGKAAQIDALIVDPVQPKRQPALAGIAPDLTRQQAQAGSDIGQLTDSFHLNLTAFGLLSFAVGIFIVNGAIGLAFEQRRPVVRTLRALGVPLGRLVVLMGVELAAFALLAGGIGVALGYVIAALLLPDVAATLRGLYGADVSGTLQLRPVWWVSGMAIALGGTAIAASGALYKLSRMPLLAGAQPRALAMAAGRGARLQALVAVVLLGIALVLMFTADGLLGGFVLLAALLIGAALGLPLILDRLLALGGALSRSVTGQWFWADTRQQLPGLSLALMALLLAMAANVGVSTMVSSFRLTFTDFLDQRLASELYVDTKTAAEAQAVIAYADGRVDAVLPIQSAEVMISGQRTDIFGARDHATYRDNWIFLQAAPALWDTTFAGQTILINEQLARRGGLGLGDTVTIKGATFTVAGIYGDYGNPIGQALIAEDSFATLYPQIAPTRFGLRLAKEAVPDFVAGLEAATGIPAAQTINQAGIKAFSLSIFERTFTVTTALNVLTLAVAGFAILMSLLTLAAMRVPQLAPAWAVGMTRATLGRLELYRAVLLAALSALIALPLGLALAWALLAVVNVAAFGWELPMYLFPVDYARLGLFALMAAALAAIWPATRLARTPPADLHKVFSNER</sequence>
<feature type="transmembrane region" description="Helical" evidence="6">
    <location>
        <begin position="263"/>
        <end position="294"/>
    </location>
</feature>
<reference evidence="9 10" key="2">
    <citation type="submission" date="2024-08" db="EMBL/GenBank/DDBJ databases">
        <title>Phylogenomic analyses of a clade within the roseobacter group suggest taxonomic reassignments of species of the genera Aestuariivita, Citreicella, Loktanella, Nautella, Pelagibaca, Ruegeria, Thalassobius, Thiobacimonas and Tropicibacter, and the proposal o.</title>
        <authorList>
            <person name="Jeon C.O."/>
        </authorList>
    </citation>
    <scope>NUCLEOTIDE SEQUENCE [LARGE SCALE GENOMIC DNA]</scope>
    <source>
        <strain evidence="9 10">SS1-5</strain>
    </source>
</reference>
<comment type="subcellular location">
    <subcellularLocation>
        <location evidence="1">Cell membrane</location>
        <topology evidence="1">Multi-pass membrane protein</topology>
    </subcellularLocation>
</comment>
<evidence type="ECO:0000256" key="1">
    <source>
        <dbReference type="ARBA" id="ARBA00004651"/>
    </source>
</evidence>
<keyword evidence="2" id="KW-1003">Cell membrane</keyword>
<feature type="domain" description="ABC3 transporter permease C-terminal" evidence="7">
    <location>
        <begin position="665"/>
        <end position="783"/>
    </location>
</feature>
<proteinExistence type="predicted"/>
<dbReference type="Pfam" id="PF02687">
    <property type="entry name" value="FtsX"/>
    <property type="match status" value="2"/>
</dbReference>
<dbReference type="InterPro" id="IPR038766">
    <property type="entry name" value="Membrane_comp_ABC_pdt"/>
</dbReference>
<dbReference type="Proteomes" id="UP001470809">
    <property type="component" value="Chromosome"/>
</dbReference>
<protein>
    <submittedName>
        <fullName evidence="9">FtsX-like permease family protein</fullName>
    </submittedName>
</protein>
<feature type="transmembrane region" description="Helical" evidence="6">
    <location>
        <begin position="666"/>
        <end position="688"/>
    </location>
</feature>
<dbReference type="PANTHER" id="PTHR30287">
    <property type="entry name" value="MEMBRANE COMPONENT OF PREDICTED ABC SUPERFAMILY METABOLITE UPTAKE TRANSPORTER"/>
    <property type="match status" value="1"/>
</dbReference>
<dbReference type="InterPro" id="IPR025857">
    <property type="entry name" value="MacB_PCD"/>
</dbReference>
<feature type="transmembrane region" description="Helical" evidence="6">
    <location>
        <begin position="756"/>
        <end position="773"/>
    </location>
</feature>
<feature type="domain" description="MacB-like periplasmic core" evidence="8">
    <location>
        <begin position="442"/>
        <end position="589"/>
    </location>
</feature>
<feature type="transmembrane region" description="Helical" evidence="6">
    <location>
        <begin position="437"/>
        <end position="457"/>
    </location>
</feature>
<evidence type="ECO:0000259" key="7">
    <source>
        <dbReference type="Pfam" id="PF02687"/>
    </source>
</evidence>
<dbReference type="RefSeq" id="WP_342078321.1">
    <property type="nucleotide sequence ID" value="NZ_CP151767.2"/>
</dbReference>
<name>A0AAN0MDH4_9RHOB</name>
<evidence type="ECO:0000256" key="4">
    <source>
        <dbReference type="ARBA" id="ARBA00022989"/>
    </source>
</evidence>
<evidence type="ECO:0000259" key="8">
    <source>
        <dbReference type="Pfam" id="PF12704"/>
    </source>
</evidence>
<feature type="transmembrane region" description="Helical" evidence="6">
    <location>
        <begin position="220"/>
        <end position="243"/>
    </location>
</feature>
<keyword evidence="10" id="KW-1185">Reference proteome</keyword>
<keyword evidence="5 6" id="KW-0472">Membrane</keyword>